<keyword evidence="2" id="KW-1185">Reference proteome</keyword>
<comment type="caution">
    <text evidence="1">The sequence shown here is derived from an EMBL/GenBank/DDBJ whole genome shotgun (WGS) entry which is preliminary data.</text>
</comment>
<evidence type="ECO:0000313" key="1">
    <source>
        <dbReference type="EMBL" id="MEL4305080.1"/>
    </source>
</evidence>
<dbReference type="InterPro" id="IPR019209">
    <property type="entry name" value="DUF2098"/>
</dbReference>
<dbReference type="Pfam" id="PF09871">
    <property type="entry name" value="DUF2098"/>
    <property type="match status" value="1"/>
</dbReference>
<sequence length="104" mass="11445">MEEEPSAVDANGAPISIGSNVRYINTDTIGEIIDINTDDEGTWALLDTTQLYYRVDTLQITDRKASAGKEYTISEEDVKERIKQQAEDVQTSTLEEVFQATGGG</sequence>
<gene>
    <name evidence="1" type="ORF">WOA13_04410</name>
</gene>
<organism evidence="1 2">
    <name type="scientific">Methanococcoides cohabitans</name>
    <dbReference type="NCBI Taxonomy" id="3136559"/>
    <lineage>
        <taxon>Archaea</taxon>
        <taxon>Methanobacteriati</taxon>
        <taxon>Methanobacteriota</taxon>
        <taxon>Stenosarchaea group</taxon>
        <taxon>Methanomicrobia</taxon>
        <taxon>Methanosarcinales</taxon>
        <taxon>Methanosarcinaceae</taxon>
        <taxon>Methanococcoides</taxon>
    </lineage>
</organism>
<protein>
    <submittedName>
        <fullName evidence="1">DUF2098 domain-containing protein</fullName>
    </submittedName>
</protein>
<dbReference type="PIRSF" id="PIRSF037053">
    <property type="entry name" value="UCP037053"/>
    <property type="match status" value="1"/>
</dbReference>
<accession>A0ABU9KU77</accession>
<evidence type="ECO:0000313" key="2">
    <source>
        <dbReference type="Proteomes" id="UP001396646"/>
    </source>
</evidence>
<name>A0ABU9KU77_9EURY</name>
<dbReference type="RefSeq" id="WP_342126754.1">
    <property type="nucleotide sequence ID" value="NZ_JBCAUS010000002.1"/>
</dbReference>
<dbReference type="Proteomes" id="UP001396646">
    <property type="component" value="Unassembled WGS sequence"/>
</dbReference>
<reference evidence="1 2" key="1">
    <citation type="submission" date="2024-04" db="EMBL/GenBank/DDBJ databases">
        <title>Methanococcoides sp. LMO-2.</title>
        <authorList>
            <person name="Liang L."/>
        </authorList>
    </citation>
    <scope>NUCLEOTIDE SEQUENCE [LARGE SCALE GENOMIC DNA]</scope>
    <source>
        <strain evidence="1 2">LMO-2</strain>
    </source>
</reference>
<dbReference type="EMBL" id="JBCAUS010000002">
    <property type="protein sequence ID" value="MEL4305080.1"/>
    <property type="molecule type" value="Genomic_DNA"/>
</dbReference>
<proteinExistence type="predicted"/>
<dbReference type="InterPro" id="IPR017099">
    <property type="entry name" value="UCP037053"/>
</dbReference>